<dbReference type="InterPro" id="IPR036291">
    <property type="entry name" value="NAD(P)-bd_dom_sf"/>
</dbReference>
<keyword evidence="2" id="KW-0614">Plasmid</keyword>
<dbReference type="Pfam" id="PF08240">
    <property type="entry name" value="ADH_N"/>
    <property type="match status" value="1"/>
</dbReference>
<organism evidence="2 3">
    <name type="scientific">Lactococcus formosensis</name>
    <dbReference type="NCBI Taxonomy" id="1281486"/>
    <lineage>
        <taxon>Bacteria</taxon>
        <taxon>Bacillati</taxon>
        <taxon>Bacillota</taxon>
        <taxon>Bacilli</taxon>
        <taxon>Lactobacillales</taxon>
        <taxon>Streptococcaceae</taxon>
        <taxon>Lactococcus</taxon>
    </lineage>
</organism>
<evidence type="ECO:0000313" key="3">
    <source>
        <dbReference type="Proteomes" id="UP001056730"/>
    </source>
</evidence>
<dbReference type="KEGG" id="lfo:LMK00_11970"/>
<dbReference type="GO" id="GO:0016491">
    <property type="term" value="F:oxidoreductase activity"/>
    <property type="evidence" value="ECO:0007669"/>
    <property type="project" value="InterPro"/>
</dbReference>
<accession>A0A9Q8Y3X4</accession>
<dbReference type="InterPro" id="IPR020843">
    <property type="entry name" value="ER"/>
</dbReference>
<name>A0A9Q8Y3X4_9LACT</name>
<dbReference type="SMART" id="SM00829">
    <property type="entry name" value="PKS_ER"/>
    <property type="match status" value="1"/>
</dbReference>
<dbReference type="SUPFAM" id="SSF51735">
    <property type="entry name" value="NAD(P)-binding Rossmann-fold domains"/>
    <property type="match status" value="1"/>
</dbReference>
<dbReference type="SUPFAM" id="SSF50129">
    <property type="entry name" value="GroES-like"/>
    <property type="match status" value="1"/>
</dbReference>
<dbReference type="AlphaFoldDB" id="A0A9Q8Y3X4"/>
<dbReference type="Pfam" id="PF13602">
    <property type="entry name" value="ADH_zinc_N_2"/>
    <property type="match status" value="1"/>
</dbReference>
<dbReference type="InterPro" id="IPR011032">
    <property type="entry name" value="GroES-like_sf"/>
</dbReference>
<dbReference type="EMBL" id="CP086398">
    <property type="protein sequence ID" value="USJ21600.1"/>
    <property type="molecule type" value="Genomic_DNA"/>
</dbReference>
<dbReference type="CDD" id="cd05289">
    <property type="entry name" value="MDR_like_2"/>
    <property type="match status" value="1"/>
</dbReference>
<evidence type="ECO:0000313" key="2">
    <source>
        <dbReference type="EMBL" id="USJ21600.1"/>
    </source>
</evidence>
<dbReference type="PANTHER" id="PTHR11695:SF294">
    <property type="entry name" value="RETICULON-4-INTERACTING PROTEIN 1, MITOCHONDRIAL"/>
    <property type="match status" value="1"/>
</dbReference>
<evidence type="ECO:0000259" key="1">
    <source>
        <dbReference type="SMART" id="SM00829"/>
    </source>
</evidence>
<dbReference type="Gene3D" id="3.40.50.720">
    <property type="entry name" value="NAD(P)-binding Rossmann-like Domain"/>
    <property type="match status" value="1"/>
</dbReference>
<protein>
    <submittedName>
        <fullName evidence="2">NADP-dependent oxidoreductase</fullName>
    </submittedName>
</protein>
<proteinExistence type="predicted"/>
<dbReference type="InterPro" id="IPR013154">
    <property type="entry name" value="ADH-like_N"/>
</dbReference>
<reference evidence="2" key="1">
    <citation type="journal article" date="2022" name="Front. Microbiol.">
        <title>Feed Insects as a Reservoir of Granadaene-Producing Lactococci.</title>
        <authorList>
            <person name="Neuzil-Bunesova V."/>
            <person name="Ramirez Garcia A."/>
            <person name="Modrackova N."/>
            <person name="Makovska M."/>
            <person name="Sabolova M."/>
            <person name="Sproer C."/>
            <person name="Bunk B."/>
            <person name="Blom J."/>
            <person name="Schwab C."/>
        </authorList>
    </citation>
    <scope>NUCLEOTIDE SEQUENCE</scope>
    <source>
        <strain evidence="2">I4/6O</strain>
    </source>
</reference>
<gene>
    <name evidence="2" type="ORF">LMK00_11970</name>
</gene>
<dbReference type="InterPro" id="IPR050700">
    <property type="entry name" value="YIM1/Zinc_Alcohol_DH_Fams"/>
</dbReference>
<dbReference type="RefSeq" id="WP_104143615.1">
    <property type="nucleotide sequence ID" value="NZ_CP086398.1"/>
</dbReference>
<dbReference type="Gene3D" id="3.90.180.10">
    <property type="entry name" value="Medium-chain alcohol dehydrogenases, catalytic domain"/>
    <property type="match status" value="1"/>
</dbReference>
<geneLocation type="plasmid" evidence="2 3">
    <name>p2</name>
</geneLocation>
<dbReference type="Proteomes" id="UP001056730">
    <property type="component" value="Plasmid p2"/>
</dbReference>
<feature type="domain" description="Enoyl reductase (ER)" evidence="1">
    <location>
        <begin position="13"/>
        <end position="330"/>
    </location>
</feature>
<dbReference type="PANTHER" id="PTHR11695">
    <property type="entry name" value="ALCOHOL DEHYDROGENASE RELATED"/>
    <property type="match status" value="1"/>
</dbReference>
<sequence length="332" mass="36850">MRAARLNNYSKKDFQLSIEQIEKPKPNAQEVLVKVSMAGVNPLDNMIIAGEVKLIVPYKLPVTAGNEFVGVIESIGKDVTKYQVGDRIYARMPLDKIGAFAEYLTIDQNEIALVPRYLSDEEAASVPLTALTAYQALELLKVKPGETIFISGGTGGFGAMAIPIAKAFGLKVITNGSKENKERVLALGVDQFIDYRYEDYTKVLNDIDYVIDTLGGDELIKQFTILKEGGAIVSLKGGPNRSFAKRMNLSFFKTFLFGMVGRRFDKLASQKNQTYHFIFVKSDGKQLSNISKIFEENQIKASVDKVFDFKDINLALDKVKNGRSSGKTIIKF</sequence>